<organism evidence="2 3">
    <name type="scientific">Halobaculum halobium</name>
    <dbReference type="NCBI Taxonomy" id="3032281"/>
    <lineage>
        <taxon>Archaea</taxon>
        <taxon>Methanobacteriati</taxon>
        <taxon>Methanobacteriota</taxon>
        <taxon>Stenosarchaea group</taxon>
        <taxon>Halobacteria</taxon>
        <taxon>Halobacteriales</taxon>
        <taxon>Haloferacaceae</taxon>
        <taxon>Halobaculum</taxon>
    </lineage>
</organism>
<dbReference type="EMBL" id="JBHSWX010000012">
    <property type="protein sequence ID" value="MFC6787481.1"/>
    <property type="molecule type" value="Genomic_DNA"/>
</dbReference>
<feature type="transmembrane region" description="Helical" evidence="1">
    <location>
        <begin position="109"/>
        <end position="129"/>
    </location>
</feature>
<proteinExistence type="predicted"/>
<reference evidence="2 3" key="1">
    <citation type="journal article" date="2019" name="Int. J. Syst. Evol. Microbiol.">
        <title>The Global Catalogue of Microorganisms (GCM) 10K type strain sequencing project: providing services to taxonomists for standard genome sequencing and annotation.</title>
        <authorList>
            <consortium name="The Broad Institute Genomics Platform"/>
            <consortium name="The Broad Institute Genome Sequencing Center for Infectious Disease"/>
            <person name="Wu L."/>
            <person name="Ma J."/>
        </authorList>
    </citation>
    <scope>NUCLEOTIDE SEQUENCE [LARGE SCALE GENOMIC DNA]</scope>
    <source>
        <strain evidence="2 3">SYNS20</strain>
    </source>
</reference>
<evidence type="ECO:0000313" key="2">
    <source>
        <dbReference type="EMBL" id="MFC6787481.1"/>
    </source>
</evidence>
<accession>A0ABD5TDY6</accession>
<sequence length="175" mass="19500">MHSAPTVDRRVYRGVRETTVQRMGRTKEPDEVFCEACGKAIKERAELCPHCGVRNAGDAAAVGSSHNPVNYETTVGPSWYYAIAVPTLFTIPSFVLFSQQSSAQTTGLSFVFIFAFLASVFAPIIGAYFDRQYVRANSTWDPSLAWQVALFFLYPGNVVIAAFYLYRRHEVLGEP</sequence>
<dbReference type="RefSeq" id="WP_284061633.1">
    <property type="nucleotide sequence ID" value="NZ_CP126158.1"/>
</dbReference>
<keyword evidence="1" id="KW-0472">Membrane</keyword>
<dbReference type="AlphaFoldDB" id="A0ABD5TDY6"/>
<feature type="transmembrane region" description="Helical" evidence="1">
    <location>
        <begin position="144"/>
        <end position="166"/>
    </location>
</feature>
<dbReference type="GeneID" id="81210607"/>
<keyword evidence="1" id="KW-0812">Transmembrane</keyword>
<name>A0ABD5TDY6_9EURY</name>
<feature type="transmembrane region" description="Helical" evidence="1">
    <location>
        <begin position="78"/>
        <end position="97"/>
    </location>
</feature>
<comment type="caution">
    <text evidence="2">The sequence shown here is derived from an EMBL/GenBank/DDBJ whole genome shotgun (WGS) entry which is preliminary data.</text>
</comment>
<keyword evidence="1" id="KW-1133">Transmembrane helix</keyword>
<protein>
    <submittedName>
        <fullName evidence="2">Zinc ribbon domain-containing protein</fullName>
    </submittedName>
</protein>
<keyword evidence="3" id="KW-1185">Reference proteome</keyword>
<gene>
    <name evidence="2" type="ORF">ACFQFD_16185</name>
</gene>
<evidence type="ECO:0000256" key="1">
    <source>
        <dbReference type="SAM" id="Phobius"/>
    </source>
</evidence>
<evidence type="ECO:0000313" key="3">
    <source>
        <dbReference type="Proteomes" id="UP001596443"/>
    </source>
</evidence>
<dbReference type="Proteomes" id="UP001596443">
    <property type="component" value="Unassembled WGS sequence"/>
</dbReference>